<feature type="region of interest" description="Disordered" evidence="1">
    <location>
        <begin position="273"/>
        <end position="405"/>
    </location>
</feature>
<feature type="compositionally biased region" description="Low complexity" evidence="1">
    <location>
        <begin position="225"/>
        <end position="236"/>
    </location>
</feature>
<sequence>MPRSPLGAVAPSRDVFADFTREWGGVLANDAAASPARLFTAYTAPPRSSRADGSGASATPHGSVSAPATVDDLLHVWAAAKGAGQECRAACMLHGLRRSIDGTVTQHHLMLSMLCWAATVWRQEHRFFKELSTPVRECIHSAALRCTGAVEVDDDAVALYESVAFCAALELLGWHDAMLLCLERAMSHPPPLRSEADVFWLLRRVAQELAPPCSSRGQSAESAPAITTTRTSAIRSSSERDASLVPAAAVVKVAAAQGQSAAVASADTDAASTAALLRRPPTKRAAHPVSRGRTEATRATGSAPGTPTPPPATRAPAASLAAASPVAPPPLPPTRRPASHTAARGPTAAPTHHHHPAAAAAPLQRMESAPPALSRRAEHRMSPAPQRTAASRTPAKAPPRWSGGA</sequence>
<feature type="compositionally biased region" description="Pro residues" evidence="1">
    <location>
        <begin position="326"/>
        <end position="335"/>
    </location>
</feature>
<gene>
    <name evidence="2" type="ORF">NESM_000898200</name>
</gene>
<accession>A0AAW0F239</accession>
<evidence type="ECO:0000313" key="3">
    <source>
        <dbReference type="Proteomes" id="UP001430356"/>
    </source>
</evidence>
<dbReference type="Proteomes" id="UP001430356">
    <property type="component" value="Unassembled WGS sequence"/>
</dbReference>
<feature type="compositionally biased region" description="Low complexity" evidence="1">
    <location>
        <begin position="314"/>
        <end position="325"/>
    </location>
</feature>
<feature type="compositionally biased region" description="Low complexity" evidence="1">
    <location>
        <begin position="339"/>
        <end position="350"/>
    </location>
</feature>
<organism evidence="2 3">
    <name type="scientific">Novymonas esmeraldas</name>
    <dbReference type="NCBI Taxonomy" id="1808958"/>
    <lineage>
        <taxon>Eukaryota</taxon>
        <taxon>Discoba</taxon>
        <taxon>Euglenozoa</taxon>
        <taxon>Kinetoplastea</taxon>
        <taxon>Metakinetoplastina</taxon>
        <taxon>Trypanosomatida</taxon>
        <taxon>Trypanosomatidae</taxon>
        <taxon>Novymonas</taxon>
    </lineage>
</organism>
<keyword evidence="3" id="KW-1185">Reference proteome</keyword>
<evidence type="ECO:0000256" key="1">
    <source>
        <dbReference type="SAM" id="MobiDB-lite"/>
    </source>
</evidence>
<dbReference type="EMBL" id="JAECZO010000268">
    <property type="protein sequence ID" value="KAK7199272.1"/>
    <property type="molecule type" value="Genomic_DNA"/>
</dbReference>
<feature type="region of interest" description="Disordered" evidence="1">
    <location>
        <begin position="213"/>
        <end position="239"/>
    </location>
</feature>
<protein>
    <submittedName>
        <fullName evidence="2">Uncharacterized protein</fullName>
    </submittedName>
</protein>
<evidence type="ECO:0000313" key="2">
    <source>
        <dbReference type="EMBL" id="KAK7199272.1"/>
    </source>
</evidence>
<dbReference type="AlphaFoldDB" id="A0AAW0F239"/>
<name>A0AAW0F239_9TRYP</name>
<comment type="caution">
    <text evidence="2">The sequence shown here is derived from an EMBL/GenBank/DDBJ whole genome shotgun (WGS) entry which is preliminary data.</text>
</comment>
<reference evidence="2 3" key="1">
    <citation type="journal article" date="2021" name="MBio">
        <title>A New Model Trypanosomatid, Novymonas esmeraldas: Genomic Perception of Its 'Candidatus Pandoraea novymonadis' Endosymbiont.</title>
        <authorList>
            <person name="Zakharova A."/>
            <person name="Saura A."/>
            <person name="Butenko A."/>
            <person name="Podesvova L."/>
            <person name="Warmusova S."/>
            <person name="Kostygov A.Y."/>
            <person name="Nenarokova A."/>
            <person name="Lukes J."/>
            <person name="Opperdoes F.R."/>
            <person name="Yurchenko V."/>
        </authorList>
    </citation>
    <scope>NUCLEOTIDE SEQUENCE [LARGE SCALE GENOMIC DNA]</scope>
    <source>
        <strain evidence="2 3">E262AT.01</strain>
    </source>
</reference>
<proteinExistence type="predicted"/>